<name>A0A2Z4Y9A9_SUMC1</name>
<proteinExistence type="predicted"/>
<evidence type="ECO:0000313" key="2">
    <source>
        <dbReference type="EMBL" id="AXA37408.1"/>
    </source>
</evidence>
<dbReference type="Proteomes" id="UP000262583">
    <property type="component" value="Chromosome"/>
</dbReference>
<gene>
    <name evidence="2" type="ORF">BRCON_2666</name>
</gene>
<dbReference type="EMBL" id="CP030759">
    <property type="protein sequence ID" value="AXA37408.1"/>
    <property type="molecule type" value="Genomic_DNA"/>
</dbReference>
<evidence type="ECO:0000313" key="3">
    <source>
        <dbReference type="Proteomes" id="UP000262583"/>
    </source>
</evidence>
<reference evidence="2 3" key="1">
    <citation type="submission" date="2018-05" db="EMBL/GenBank/DDBJ databases">
        <title>A metagenomic window into the 2 km-deep terrestrial subsurface aquifer revealed taxonomically and functionally diverse microbial community comprising novel uncultured bacterial lineages.</title>
        <authorList>
            <person name="Kadnikov V.V."/>
            <person name="Mardanov A.V."/>
            <person name="Beletsky A.V."/>
            <person name="Banks D."/>
            <person name="Pimenov N.V."/>
            <person name="Frank Y.A."/>
            <person name="Karnachuk O.V."/>
            <person name="Ravin N.V."/>
        </authorList>
    </citation>
    <scope>NUCLEOTIDE SEQUENCE [LARGE SCALE GENOMIC DNA]</scope>
    <source>
        <strain evidence="2">BY</strain>
    </source>
</reference>
<feature type="region of interest" description="Disordered" evidence="1">
    <location>
        <begin position="1"/>
        <end position="23"/>
    </location>
</feature>
<organism evidence="2 3">
    <name type="scientific">Sumerlaea chitinivorans</name>
    <dbReference type="NCBI Taxonomy" id="2250252"/>
    <lineage>
        <taxon>Bacteria</taxon>
        <taxon>Candidatus Sumerlaeota</taxon>
        <taxon>Candidatus Sumerlaeia</taxon>
        <taxon>Candidatus Sumerlaeales</taxon>
        <taxon>Candidatus Sumerlaeaceae</taxon>
        <taxon>Candidatus Sumerlaea</taxon>
    </lineage>
</organism>
<evidence type="ECO:0000256" key="1">
    <source>
        <dbReference type="SAM" id="MobiDB-lite"/>
    </source>
</evidence>
<dbReference type="KEGG" id="schv:BRCON_2666"/>
<dbReference type="AlphaFoldDB" id="A0A2Z4Y9A9"/>
<protein>
    <submittedName>
        <fullName evidence="2">Uncharacterized protein</fullName>
    </submittedName>
</protein>
<accession>A0A2Z4Y9A9</accession>
<sequence length="45" mass="5233">MPSREKKGLTRSREEREGKEKEKTTRYFTAVRVGKSFALFLAPES</sequence>